<accession>A0ABV8MTT8</accession>
<gene>
    <name evidence="5" type="ORF">ACFOW7_15505</name>
</gene>
<organism evidence="5 6">
    <name type="scientific">Chitinimonas lacunae</name>
    <dbReference type="NCBI Taxonomy" id="1963018"/>
    <lineage>
        <taxon>Bacteria</taxon>
        <taxon>Pseudomonadati</taxon>
        <taxon>Pseudomonadota</taxon>
        <taxon>Betaproteobacteria</taxon>
        <taxon>Neisseriales</taxon>
        <taxon>Chitinibacteraceae</taxon>
        <taxon>Chitinimonas</taxon>
    </lineage>
</organism>
<reference evidence="6" key="1">
    <citation type="journal article" date="2019" name="Int. J. Syst. Evol. Microbiol.">
        <title>The Global Catalogue of Microorganisms (GCM) 10K type strain sequencing project: providing services to taxonomists for standard genome sequencing and annotation.</title>
        <authorList>
            <consortium name="The Broad Institute Genomics Platform"/>
            <consortium name="The Broad Institute Genome Sequencing Center for Infectious Disease"/>
            <person name="Wu L."/>
            <person name="Ma J."/>
        </authorList>
    </citation>
    <scope>NUCLEOTIDE SEQUENCE [LARGE SCALE GENOMIC DNA]</scope>
    <source>
        <strain evidence="6">LMG 29894</strain>
    </source>
</reference>
<feature type="chain" id="PRO_5045259144" evidence="3">
    <location>
        <begin position="29"/>
        <end position="990"/>
    </location>
</feature>
<evidence type="ECO:0000313" key="5">
    <source>
        <dbReference type="EMBL" id="MFC4160746.1"/>
    </source>
</evidence>
<evidence type="ECO:0000256" key="1">
    <source>
        <dbReference type="ARBA" id="ARBA00022737"/>
    </source>
</evidence>
<feature type="domain" description="GIY-YIG" evidence="4">
    <location>
        <begin position="876"/>
        <end position="959"/>
    </location>
</feature>
<dbReference type="NCBIfam" id="TIGR03696">
    <property type="entry name" value="Rhs_assc_core"/>
    <property type="match status" value="1"/>
</dbReference>
<dbReference type="InterPro" id="IPR006530">
    <property type="entry name" value="YD"/>
</dbReference>
<feature type="region of interest" description="Disordered" evidence="2">
    <location>
        <begin position="72"/>
        <end position="91"/>
    </location>
</feature>
<dbReference type="Proteomes" id="UP001595791">
    <property type="component" value="Unassembled WGS sequence"/>
</dbReference>
<dbReference type="PANTHER" id="PTHR32305">
    <property type="match status" value="1"/>
</dbReference>
<dbReference type="InterPro" id="IPR050708">
    <property type="entry name" value="T6SS_VgrG/RHS"/>
</dbReference>
<dbReference type="Gene3D" id="2.180.10.10">
    <property type="entry name" value="RHS repeat-associated core"/>
    <property type="match status" value="2"/>
</dbReference>
<dbReference type="RefSeq" id="WP_378165908.1">
    <property type="nucleotide sequence ID" value="NZ_JBHSBU010000001.1"/>
</dbReference>
<evidence type="ECO:0000313" key="6">
    <source>
        <dbReference type="Proteomes" id="UP001595791"/>
    </source>
</evidence>
<evidence type="ECO:0000259" key="4">
    <source>
        <dbReference type="PROSITE" id="PS50164"/>
    </source>
</evidence>
<dbReference type="Pfam" id="PF05593">
    <property type="entry name" value="RHS_repeat"/>
    <property type="match status" value="4"/>
</dbReference>
<dbReference type="NCBIfam" id="TIGR01643">
    <property type="entry name" value="YD_repeat_2x"/>
    <property type="match status" value="12"/>
</dbReference>
<keyword evidence="3" id="KW-0732">Signal</keyword>
<dbReference type="InterPro" id="IPR022385">
    <property type="entry name" value="Rhs_assc_core"/>
</dbReference>
<dbReference type="PROSITE" id="PS50164">
    <property type="entry name" value="GIY_YIG"/>
    <property type="match status" value="1"/>
</dbReference>
<comment type="caution">
    <text evidence="5">The sequence shown here is derived from an EMBL/GenBank/DDBJ whole genome shotgun (WGS) entry which is preliminary data.</text>
</comment>
<sequence>MHQNRRLRAIGRLATLALALLAPLSAFAAESLSRDQSAATAAVAPKAGAVVRTAADGSQAVDLTTRYTRDRNGNITRTDYPDGSFRTTDYSPTQKPVKECDALLHCVERVYNLRDLESEVRYADGSRATTEYDGNGNIIAKTDRAGRRTQFIYDKANRRTQVVLPDATPASDDDNPRRVTTYDRAGQIVGETNERGKRTNFGYDLAGRVVTIIDPLSHTTRHEYDTSGRRTATIDPNGHRVEFVTDGVGNITETKYQGGSSIKVEYDAVRRPIARTDQDGRRVTFRYDKLGRLVQSTSGRETVAATSYAFDARGNLITQTDAEDRSTRWVYDYGNRPIKRTLPSGNFETMQYDIVGRLVARTDFNGATTRYGFDAVDRRTSIDYPNDPDVTIEYLRGDTVPVKITDGNGTTTIGYGPRGEVLGIEYPHGESIAYEYDAAGNRVELISAFQHLRFVYDDMNRLATVTDDHGTTRYEYDGVGNRTAIVRPNGVRSDYGYDVQNRLVSLTHKTAAGELLFGVTYSLTPAGKRRIAQERDASGIARTVTYTYDDHDRLIGEAVEARDATRNRTLAWTYDKVGNRKTETVTVRGVAITTAYDYDANDRLVSETTGGYVTRYTYDANGNTLTQDGPDGRVEYAYDDADRLVEMRAGGARHTYQYDADGLRIGQTYHPASGPTVSTFYLLDKSGEYAQVIEEHTQEGTGPRRLSAIHTFGDDPIAQTRNGLTQYLLADGMGSTRLLTDAAGAVTDTFVFDAFGNELERTGTTTVTHLYRGEQYDPALAFYYLRARYYDPSTGRFPTMDSFAGFAMDPPSLHKYAYAHADPVNKLDPSGHMTLQELGQTLNTAARQVMSSTGNFRIVFEKTGCLLIENVIEQQITNGIYVFLDAKADGKPYVGQTKNDLDERMKQHSRDGKRLVGAIISKLKVGIRNADDTVGNAGKDELQLIEQLIYDFLVGEEGKPSMSNDNYPLSPDRPSKATLRKRLADIKLCK</sequence>
<dbReference type="Pfam" id="PF25023">
    <property type="entry name" value="TEN_YD-shell"/>
    <property type="match status" value="2"/>
</dbReference>
<dbReference type="PANTHER" id="PTHR32305:SF15">
    <property type="entry name" value="PROTEIN RHSA-RELATED"/>
    <property type="match status" value="1"/>
</dbReference>
<dbReference type="CDD" id="cd00719">
    <property type="entry name" value="GIY-YIG_SF"/>
    <property type="match status" value="1"/>
</dbReference>
<dbReference type="EMBL" id="JBHSBU010000001">
    <property type="protein sequence ID" value="MFC4160746.1"/>
    <property type="molecule type" value="Genomic_DNA"/>
</dbReference>
<protein>
    <submittedName>
        <fullName evidence="5">RHS repeat-associated core domain-containing protein</fullName>
    </submittedName>
</protein>
<feature type="signal peptide" evidence="3">
    <location>
        <begin position="1"/>
        <end position="28"/>
    </location>
</feature>
<dbReference type="InterPro" id="IPR031325">
    <property type="entry name" value="RHS_repeat"/>
</dbReference>
<name>A0ABV8MTT8_9NEIS</name>
<evidence type="ECO:0000256" key="3">
    <source>
        <dbReference type="SAM" id="SignalP"/>
    </source>
</evidence>
<proteinExistence type="predicted"/>
<keyword evidence="6" id="KW-1185">Reference proteome</keyword>
<evidence type="ECO:0000256" key="2">
    <source>
        <dbReference type="SAM" id="MobiDB-lite"/>
    </source>
</evidence>
<dbReference type="InterPro" id="IPR000305">
    <property type="entry name" value="GIY-YIG_endonuc"/>
</dbReference>
<dbReference type="InterPro" id="IPR056823">
    <property type="entry name" value="TEN-like_YD-shell"/>
</dbReference>
<keyword evidence="1" id="KW-0677">Repeat</keyword>